<dbReference type="EMBL" id="JPIU01000037">
    <property type="protein sequence ID" value="KIO45734.1"/>
    <property type="molecule type" value="Genomic_DNA"/>
</dbReference>
<dbReference type="EMBL" id="JPIT01000031">
    <property type="protein sequence ID" value="KIO43570.1"/>
    <property type="molecule type" value="Genomic_DNA"/>
</dbReference>
<evidence type="ECO:0000313" key="6">
    <source>
        <dbReference type="Proteomes" id="UP000031980"/>
    </source>
</evidence>
<dbReference type="CDD" id="cd03395">
    <property type="entry name" value="PAP2_like_4"/>
    <property type="match status" value="1"/>
</dbReference>
<protein>
    <submittedName>
        <fullName evidence="4">Phospholipid phosphatase</fullName>
    </submittedName>
</protein>
<keyword evidence="1" id="KW-0472">Membrane</keyword>
<accession>A0A0C3RIF2</accession>
<proteinExistence type="predicted"/>
<organism evidence="4 6">
    <name type="scientific">Sanguibacteroides justesenii</name>
    <dbReference type="NCBI Taxonomy" id="1547597"/>
    <lineage>
        <taxon>Bacteria</taxon>
        <taxon>Pseudomonadati</taxon>
        <taxon>Bacteroidota</taxon>
        <taxon>Bacteroidia</taxon>
        <taxon>Bacteroidales</taxon>
        <taxon>Porphyromonadaceae</taxon>
        <taxon>Sanguibacteroides</taxon>
    </lineage>
</organism>
<dbReference type="Proteomes" id="UP000031937">
    <property type="component" value="Unassembled WGS sequence"/>
</dbReference>
<feature type="transmembrane region" description="Helical" evidence="1">
    <location>
        <begin position="56"/>
        <end position="79"/>
    </location>
</feature>
<dbReference type="PANTHER" id="PTHR14969">
    <property type="entry name" value="SPHINGOSINE-1-PHOSPHATE PHOSPHOHYDROLASE"/>
    <property type="match status" value="1"/>
</dbReference>
<evidence type="ECO:0000313" key="5">
    <source>
        <dbReference type="Proteomes" id="UP000031937"/>
    </source>
</evidence>
<feature type="transmembrane region" description="Helical" evidence="1">
    <location>
        <begin position="137"/>
        <end position="155"/>
    </location>
</feature>
<evidence type="ECO:0000313" key="3">
    <source>
        <dbReference type="EMBL" id="KIO43570.1"/>
    </source>
</evidence>
<feature type="transmembrane region" description="Helical" evidence="1">
    <location>
        <begin position="209"/>
        <end position="230"/>
    </location>
</feature>
<gene>
    <name evidence="4" type="ORF">BA92_04555</name>
    <name evidence="3" type="ORF">IE90_10620</name>
</gene>
<feature type="transmembrane region" description="Helical" evidence="1">
    <location>
        <begin position="109"/>
        <end position="130"/>
    </location>
</feature>
<dbReference type="RefSeq" id="WP_041504066.1">
    <property type="nucleotide sequence ID" value="NZ_JPIT01000031.1"/>
</dbReference>
<reference evidence="4 6" key="1">
    <citation type="submission" date="2014-07" db="EMBL/GenBank/DDBJ databases">
        <title>Porphyromonadaceae bacterium OUH 308042 = ATCC BAA-2681 = DSM 28342 draft genome.</title>
        <authorList>
            <person name="Sydenham T.V."/>
            <person name="Hasman H."/>
            <person name="Justensen U.S."/>
        </authorList>
    </citation>
    <scope>NUCLEOTIDE SEQUENCE [LARGE SCALE GENOMIC DNA]</scope>
    <source>
        <strain evidence="4 6">OUH 308042</strain>
    </source>
</reference>
<evidence type="ECO:0000256" key="1">
    <source>
        <dbReference type="SAM" id="Phobius"/>
    </source>
</evidence>
<keyword evidence="1" id="KW-1133">Transmembrane helix</keyword>
<dbReference type="PANTHER" id="PTHR14969:SF13">
    <property type="entry name" value="AT30094P"/>
    <property type="match status" value="1"/>
</dbReference>
<dbReference type="AlphaFoldDB" id="A0A0C3RIF2"/>
<evidence type="ECO:0000313" key="4">
    <source>
        <dbReference type="EMBL" id="KIO45734.1"/>
    </source>
</evidence>
<dbReference type="Proteomes" id="UP000031980">
    <property type="component" value="Unassembled WGS sequence"/>
</dbReference>
<feature type="transmembrane region" description="Helical" evidence="1">
    <location>
        <begin position="161"/>
        <end position="179"/>
    </location>
</feature>
<feature type="domain" description="Phosphatidic acid phosphatase type 2/haloperoxidase" evidence="2">
    <location>
        <begin position="61"/>
        <end position="176"/>
    </location>
</feature>
<keyword evidence="1" id="KW-0812">Transmembrane</keyword>
<dbReference type="OrthoDB" id="9789113at2"/>
<sequence length="231" mass="26800">MLETLQELDKELFLNLNSIHSPYWDTFMSIYTGKLIWIPMYASILYVLWRNFNWRTVILTTIAFALVITLADQTCSSILRPLFERPRPSHNQEIADIVHLINGRRGGMYGFPSCHASNTFALTFFILWFFRNKALSVFFILWAVITCYSRIYVGVHYPGDLLFGTVVGITAGSIVYLLYRFALHCTRVREFVRNERDCYLIEHPGGIKYTLTIIYTGLITIFAFGIYALFV</sequence>
<dbReference type="InterPro" id="IPR036938">
    <property type="entry name" value="PAP2/HPO_sf"/>
</dbReference>
<feature type="transmembrane region" description="Helical" evidence="1">
    <location>
        <begin position="30"/>
        <end position="49"/>
    </location>
</feature>
<reference evidence="3 5" key="2">
    <citation type="submission" date="2014-07" db="EMBL/GenBank/DDBJ databases">
        <title>Porphyromonadaceae bacterium OUH 334697 = ATCC BAA-2682 = DSM 28341 draft genome.</title>
        <authorList>
            <person name="Sydenham T.V."/>
            <person name="Hasman H."/>
            <person name="Justesen U.S."/>
        </authorList>
    </citation>
    <scope>NUCLEOTIDE SEQUENCE [LARGE SCALE GENOMIC DNA]</scope>
    <source>
        <strain evidence="3 5">OUH 334697</strain>
    </source>
</reference>
<dbReference type="SMART" id="SM00014">
    <property type="entry name" value="acidPPc"/>
    <property type="match status" value="1"/>
</dbReference>
<keyword evidence="6" id="KW-1185">Reference proteome</keyword>
<dbReference type="SUPFAM" id="SSF48317">
    <property type="entry name" value="Acid phosphatase/Vanadium-dependent haloperoxidase"/>
    <property type="match status" value="1"/>
</dbReference>
<dbReference type="InterPro" id="IPR000326">
    <property type="entry name" value="PAP2/HPO"/>
</dbReference>
<comment type="caution">
    <text evidence="4">The sequence shown here is derived from an EMBL/GenBank/DDBJ whole genome shotgun (WGS) entry which is preliminary data.</text>
</comment>
<dbReference type="Pfam" id="PF01569">
    <property type="entry name" value="PAP2"/>
    <property type="match status" value="1"/>
</dbReference>
<name>A0A0C3RIF2_9PORP</name>
<evidence type="ECO:0000259" key="2">
    <source>
        <dbReference type="SMART" id="SM00014"/>
    </source>
</evidence>
<dbReference type="Gene3D" id="1.20.144.10">
    <property type="entry name" value="Phosphatidic acid phosphatase type 2/haloperoxidase"/>
    <property type="match status" value="1"/>
</dbReference>